<evidence type="ECO:0000313" key="7">
    <source>
        <dbReference type="Proteomes" id="UP000093104"/>
    </source>
</evidence>
<feature type="domain" description="HTH luxR-type" evidence="4">
    <location>
        <begin position="142"/>
        <end position="207"/>
    </location>
</feature>
<accession>A0A1C7Z3T8</accession>
<dbReference type="SUPFAM" id="SSF46894">
    <property type="entry name" value="C-terminal effector domain of the bipartite response regulators"/>
    <property type="match status" value="1"/>
</dbReference>
<dbReference type="OrthoDB" id="9796655at2"/>
<dbReference type="CDD" id="cd17535">
    <property type="entry name" value="REC_NarL-like"/>
    <property type="match status" value="1"/>
</dbReference>
<dbReference type="Gene3D" id="3.40.50.2300">
    <property type="match status" value="1"/>
</dbReference>
<gene>
    <name evidence="6" type="ORF">AFK24_17195</name>
</gene>
<dbReference type="InterPro" id="IPR011006">
    <property type="entry name" value="CheY-like_superfamily"/>
</dbReference>
<dbReference type="PANTHER" id="PTHR43214">
    <property type="entry name" value="TWO-COMPONENT RESPONSE REGULATOR"/>
    <property type="match status" value="1"/>
</dbReference>
<feature type="domain" description="Response regulatory" evidence="5">
    <location>
        <begin position="2"/>
        <end position="118"/>
    </location>
</feature>
<dbReference type="AlphaFoldDB" id="A0A1C7Z3T8"/>
<dbReference type="InterPro" id="IPR016032">
    <property type="entry name" value="Sig_transdc_resp-reg_C-effctor"/>
</dbReference>
<dbReference type="SMART" id="SM00421">
    <property type="entry name" value="HTH_LUXR"/>
    <property type="match status" value="1"/>
</dbReference>
<dbReference type="InterPro" id="IPR039420">
    <property type="entry name" value="WalR-like"/>
</dbReference>
<dbReference type="CDD" id="cd06170">
    <property type="entry name" value="LuxR_C_like"/>
    <property type="match status" value="1"/>
</dbReference>
<evidence type="ECO:0000259" key="4">
    <source>
        <dbReference type="PROSITE" id="PS50043"/>
    </source>
</evidence>
<dbReference type="EMBL" id="LGSI01000050">
    <property type="protein sequence ID" value="OCR24059.1"/>
    <property type="molecule type" value="Genomic_DNA"/>
</dbReference>
<dbReference type="PROSITE" id="PS50110">
    <property type="entry name" value="RESPONSE_REGULATORY"/>
    <property type="match status" value="1"/>
</dbReference>
<dbReference type="InterPro" id="IPR001789">
    <property type="entry name" value="Sig_transdc_resp-reg_receiver"/>
</dbReference>
<organism evidence="6 7">
    <name type="scientific">Pseudomonas syringae</name>
    <dbReference type="NCBI Taxonomy" id="317"/>
    <lineage>
        <taxon>Bacteria</taxon>
        <taxon>Pseudomonadati</taxon>
        <taxon>Pseudomonadota</taxon>
        <taxon>Gammaproteobacteria</taxon>
        <taxon>Pseudomonadales</taxon>
        <taxon>Pseudomonadaceae</taxon>
        <taxon>Pseudomonas</taxon>
    </lineage>
</organism>
<comment type="caution">
    <text evidence="6">The sequence shown here is derived from an EMBL/GenBank/DDBJ whole genome shotgun (WGS) entry which is preliminary data.</text>
</comment>
<keyword evidence="2" id="KW-0238">DNA-binding</keyword>
<dbReference type="Proteomes" id="UP000093104">
    <property type="component" value="Unassembled WGS sequence"/>
</dbReference>
<evidence type="ECO:0000256" key="3">
    <source>
        <dbReference type="PROSITE-ProRule" id="PRU00169"/>
    </source>
</evidence>
<proteinExistence type="predicted"/>
<dbReference type="PROSITE" id="PS50043">
    <property type="entry name" value="HTH_LUXR_2"/>
    <property type="match status" value="1"/>
</dbReference>
<dbReference type="PANTHER" id="PTHR43214:SF43">
    <property type="entry name" value="TWO-COMPONENT RESPONSE REGULATOR"/>
    <property type="match status" value="1"/>
</dbReference>
<evidence type="ECO:0000313" key="6">
    <source>
        <dbReference type="EMBL" id="OCR24059.1"/>
    </source>
</evidence>
<dbReference type="Pfam" id="PF00196">
    <property type="entry name" value="GerE"/>
    <property type="match status" value="1"/>
</dbReference>
<dbReference type="RefSeq" id="WP_065834339.1">
    <property type="nucleotide sequence ID" value="NZ_LGSI01000050.1"/>
</dbReference>
<dbReference type="SMART" id="SM00448">
    <property type="entry name" value="REC"/>
    <property type="match status" value="1"/>
</dbReference>
<dbReference type="GO" id="GO:0000160">
    <property type="term" value="P:phosphorelay signal transduction system"/>
    <property type="evidence" value="ECO:0007669"/>
    <property type="project" value="InterPro"/>
</dbReference>
<dbReference type="Pfam" id="PF00072">
    <property type="entry name" value="Response_reg"/>
    <property type="match status" value="1"/>
</dbReference>
<evidence type="ECO:0000256" key="1">
    <source>
        <dbReference type="ARBA" id="ARBA00022553"/>
    </source>
</evidence>
<dbReference type="InterPro" id="IPR000792">
    <property type="entry name" value="Tscrpt_reg_LuxR_C"/>
</dbReference>
<sequence>MHILIVDDHAVVRQGYASLLRAMLPLVQVREAATGEEALVSVQEEIPQLVIMDFGLPGISGLETTRRLRQRLPQLRVLFFSMHDELPLVRQALDAGASGYLTKSSAPDVLIEAVRRILAGHAYIEQPLATQLACNPQQQDCADPRLQSMTQRELEIFLMLAKGTPSRVIAERLCISAKTVSNYLTLLKNKLQVSSHAELVHLAIDTGVMRVVM</sequence>
<evidence type="ECO:0000256" key="2">
    <source>
        <dbReference type="ARBA" id="ARBA00023125"/>
    </source>
</evidence>
<name>A0A1C7Z3T8_PSESX</name>
<feature type="modified residue" description="4-aspartylphosphate" evidence="3">
    <location>
        <position position="53"/>
    </location>
</feature>
<dbReference type="GO" id="GO:0003677">
    <property type="term" value="F:DNA binding"/>
    <property type="evidence" value="ECO:0007669"/>
    <property type="project" value="UniProtKB-KW"/>
</dbReference>
<evidence type="ECO:0000259" key="5">
    <source>
        <dbReference type="PROSITE" id="PS50110"/>
    </source>
</evidence>
<dbReference type="GO" id="GO:0006355">
    <property type="term" value="P:regulation of DNA-templated transcription"/>
    <property type="evidence" value="ECO:0007669"/>
    <property type="project" value="InterPro"/>
</dbReference>
<protein>
    <submittedName>
        <fullName evidence="6">LuxR family transcriptional regulator</fullName>
    </submittedName>
</protein>
<dbReference type="PRINTS" id="PR00038">
    <property type="entry name" value="HTHLUXR"/>
</dbReference>
<dbReference type="SUPFAM" id="SSF52172">
    <property type="entry name" value="CheY-like"/>
    <property type="match status" value="1"/>
</dbReference>
<dbReference type="PATRIC" id="fig|317.243.peg.5226"/>
<keyword evidence="1 3" id="KW-0597">Phosphoprotein</keyword>
<dbReference type="InterPro" id="IPR058245">
    <property type="entry name" value="NreC/VraR/RcsB-like_REC"/>
</dbReference>
<reference evidence="6 7" key="1">
    <citation type="submission" date="2015-07" db="EMBL/GenBank/DDBJ databases">
        <title>Draft genome sequence of a diazotrophic, plant growth-promoting rhizobacterium of the Pseudomonas syringae complex.</title>
        <authorList>
            <person name="Patten C.L."/>
            <person name="Jeong H."/>
        </authorList>
    </citation>
    <scope>NUCLEOTIDE SEQUENCE [LARGE SCALE GENOMIC DNA]</scope>
    <source>
        <strain evidence="6 7">GR12-2</strain>
    </source>
</reference>